<dbReference type="Proteomes" id="UP000309848">
    <property type="component" value="Unassembled WGS sequence"/>
</dbReference>
<dbReference type="AlphaFoldDB" id="A0A4S1WQV8"/>
<protein>
    <recommendedName>
        <fullName evidence="4">Porin</fullName>
    </recommendedName>
</protein>
<feature type="signal peptide" evidence="1">
    <location>
        <begin position="1"/>
        <end position="20"/>
    </location>
</feature>
<dbReference type="NCBIfam" id="TIGR02001">
    <property type="entry name" value="gcw_chp"/>
    <property type="match status" value="1"/>
</dbReference>
<feature type="chain" id="PRO_5020633610" description="Porin" evidence="1">
    <location>
        <begin position="21"/>
        <end position="234"/>
    </location>
</feature>
<keyword evidence="1" id="KW-0732">Signal</keyword>
<sequence length="234" mass="23905">MLRPALPAALALLFSAPALAQERSPALAVSGEAALVSDYRFRGLSVTDLHPALQAGVTVTHKSGAYANVWASNLADTPLYGEVELDFSAGWSGGLLPGGTLDVGASYYSYPAGSAAAGKANYAELTARYAQGLGPVTATLELGYSPAQRALGDRDSVYVSGDVEVDVPHTPLTLTAHLGRTSGAQAPDAAYADWSLGARVALGAAEFGLAYVDTDLADYRPGRAGLVGSASIGF</sequence>
<keyword evidence="3" id="KW-1185">Reference proteome</keyword>
<evidence type="ECO:0000256" key="1">
    <source>
        <dbReference type="SAM" id="SignalP"/>
    </source>
</evidence>
<dbReference type="EMBL" id="SRXU01000002">
    <property type="protein sequence ID" value="TGX44440.1"/>
    <property type="molecule type" value="Genomic_DNA"/>
</dbReference>
<dbReference type="OrthoDB" id="9793561at2"/>
<accession>A0A4S1WQV8</accession>
<dbReference type="InterPro" id="IPR010239">
    <property type="entry name" value="CHP02001"/>
</dbReference>
<reference evidence="2 3" key="1">
    <citation type="submission" date="2019-04" db="EMBL/GenBank/DDBJ databases">
        <title>Sphingomonas psychrotolerans sp. nov., isolated from soil in the Tianshan Mountains, Xinjiang, China.</title>
        <authorList>
            <person name="Luo Y."/>
            <person name="Sheng H."/>
        </authorList>
    </citation>
    <scope>NUCLEOTIDE SEQUENCE [LARGE SCALE GENOMIC DNA]</scope>
    <source>
        <strain evidence="2 3">KIS18-15</strain>
    </source>
</reference>
<evidence type="ECO:0000313" key="3">
    <source>
        <dbReference type="Proteomes" id="UP000309848"/>
    </source>
</evidence>
<proteinExistence type="predicted"/>
<dbReference type="Pfam" id="PF09694">
    <property type="entry name" value="Gcw_chp"/>
    <property type="match status" value="1"/>
</dbReference>
<gene>
    <name evidence="2" type="ORF">E5A74_06530</name>
</gene>
<comment type="caution">
    <text evidence="2">The sequence shown here is derived from an EMBL/GenBank/DDBJ whole genome shotgun (WGS) entry which is preliminary data.</text>
</comment>
<dbReference type="RefSeq" id="WP_135983455.1">
    <property type="nucleotide sequence ID" value="NZ_JAASQM010000002.1"/>
</dbReference>
<name>A0A4S1WQV8_9SPHN</name>
<evidence type="ECO:0008006" key="4">
    <source>
        <dbReference type="Google" id="ProtNLM"/>
    </source>
</evidence>
<organism evidence="2 3">
    <name type="scientific">Sphingomonas naasensis</name>
    <dbReference type="NCBI Taxonomy" id="1344951"/>
    <lineage>
        <taxon>Bacteria</taxon>
        <taxon>Pseudomonadati</taxon>
        <taxon>Pseudomonadota</taxon>
        <taxon>Alphaproteobacteria</taxon>
        <taxon>Sphingomonadales</taxon>
        <taxon>Sphingomonadaceae</taxon>
        <taxon>Sphingomonas</taxon>
    </lineage>
</organism>
<evidence type="ECO:0000313" key="2">
    <source>
        <dbReference type="EMBL" id="TGX44440.1"/>
    </source>
</evidence>